<evidence type="ECO:0000313" key="3">
    <source>
        <dbReference type="Proteomes" id="UP000092460"/>
    </source>
</evidence>
<accession>A0A1B0ARD0</accession>
<reference evidence="3" key="1">
    <citation type="submission" date="2015-01" db="EMBL/GenBank/DDBJ databases">
        <authorList>
            <person name="Aksoy S."/>
            <person name="Warren W."/>
            <person name="Wilson R.K."/>
        </authorList>
    </citation>
    <scope>NUCLEOTIDE SEQUENCE [LARGE SCALE GENOMIC DNA]</scope>
    <source>
        <strain evidence="3">IAEA</strain>
    </source>
</reference>
<feature type="compositionally biased region" description="Polar residues" evidence="1">
    <location>
        <begin position="62"/>
        <end position="85"/>
    </location>
</feature>
<feature type="region of interest" description="Disordered" evidence="1">
    <location>
        <begin position="51"/>
        <end position="142"/>
    </location>
</feature>
<proteinExistence type="predicted"/>
<feature type="compositionally biased region" description="Low complexity" evidence="1">
    <location>
        <begin position="91"/>
        <end position="133"/>
    </location>
</feature>
<dbReference type="EMBL" id="JXJN01002325">
    <property type="status" value="NOT_ANNOTATED_CDS"/>
    <property type="molecule type" value="Genomic_DNA"/>
</dbReference>
<name>A0A1B0ARD0_9MUSC</name>
<dbReference type="Proteomes" id="UP000092460">
    <property type="component" value="Unassembled WGS sequence"/>
</dbReference>
<evidence type="ECO:0000313" key="2">
    <source>
        <dbReference type="EnsemblMetazoa" id="GPPI005701-PA"/>
    </source>
</evidence>
<reference evidence="2" key="2">
    <citation type="submission" date="2020-05" db="UniProtKB">
        <authorList>
            <consortium name="EnsemblMetazoa"/>
        </authorList>
    </citation>
    <scope>IDENTIFICATION</scope>
    <source>
        <strain evidence="2">IAEA</strain>
    </source>
</reference>
<evidence type="ECO:0000256" key="1">
    <source>
        <dbReference type="SAM" id="MobiDB-lite"/>
    </source>
</evidence>
<sequence>MAYQTILRLIHPIRPLTINPYKQSLRTMPYVSQRQASDSKKLLTWSSLTVAPSAAPSATPQKADSQSPCESSSAPPQKAASTQPLIVSALSPSSSSSSATSDSSTSSQCQPTSSACTSSTSTTSSPRTYSTPSTEKKSSTDCTKLPEIKLPSREQLEKYFFRPTVIVWGTSVYLYSVTSGLFDQYVLKQPVLQQYWALFKKKMDQARQEMRSK</sequence>
<dbReference type="EnsemblMetazoa" id="GPPI005701-RA">
    <property type="protein sequence ID" value="GPPI005701-PA"/>
    <property type="gene ID" value="GPPI005701"/>
</dbReference>
<dbReference type="VEuPathDB" id="VectorBase:GPPI005701"/>
<organism evidence="2 3">
    <name type="scientific">Glossina palpalis gambiensis</name>
    <dbReference type="NCBI Taxonomy" id="67801"/>
    <lineage>
        <taxon>Eukaryota</taxon>
        <taxon>Metazoa</taxon>
        <taxon>Ecdysozoa</taxon>
        <taxon>Arthropoda</taxon>
        <taxon>Hexapoda</taxon>
        <taxon>Insecta</taxon>
        <taxon>Pterygota</taxon>
        <taxon>Neoptera</taxon>
        <taxon>Endopterygota</taxon>
        <taxon>Diptera</taxon>
        <taxon>Brachycera</taxon>
        <taxon>Muscomorpha</taxon>
        <taxon>Hippoboscoidea</taxon>
        <taxon>Glossinidae</taxon>
        <taxon>Glossina</taxon>
    </lineage>
</organism>
<feature type="compositionally biased region" description="Low complexity" evidence="1">
    <location>
        <begin position="51"/>
        <end position="60"/>
    </location>
</feature>
<keyword evidence="3" id="KW-1185">Reference proteome</keyword>
<protein>
    <submittedName>
        <fullName evidence="2">Uncharacterized protein</fullName>
    </submittedName>
</protein>
<dbReference type="AlphaFoldDB" id="A0A1B0ARD0"/>